<evidence type="ECO:0000313" key="9">
    <source>
        <dbReference type="EMBL" id="MFB6397921.1"/>
    </source>
</evidence>
<protein>
    <submittedName>
        <fullName evidence="9">S8 family serine peptidase</fullName>
    </submittedName>
</protein>
<comment type="caution">
    <text evidence="5">Lacks conserved residue(s) required for the propagation of feature annotation.</text>
</comment>
<dbReference type="PROSITE" id="PS51892">
    <property type="entry name" value="SUBTILASE"/>
    <property type="match status" value="1"/>
</dbReference>
<evidence type="ECO:0000259" key="8">
    <source>
        <dbReference type="Pfam" id="PF00082"/>
    </source>
</evidence>
<keyword evidence="4" id="KW-0720">Serine protease</keyword>
<keyword evidence="2" id="KW-0645">Protease</keyword>
<feature type="signal peptide" evidence="7">
    <location>
        <begin position="1"/>
        <end position="29"/>
    </location>
</feature>
<feature type="domain" description="Peptidase S8/S53" evidence="8">
    <location>
        <begin position="79"/>
        <end position="318"/>
    </location>
</feature>
<dbReference type="InterPro" id="IPR000209">
    <property type="entry name" value="Peptidase_S8/S53_dom"/>
</dbReference>
<dbReference type="Pfam" id="PF00082">
    <property type="entry name" value="Peptidase_S8"/>
    <property type="match status" value="1"/>
</dbReference>
<comment type="caution">
    <text evidence="9">The sequence shown here is derived from an EMBL/GenBank/DDBJ whole genome shotgun (WGS) entry which is preliminary data.</text>
</comment>
<name>A0ABV5D3P8_9ACTN</name>
<organism evidence="9 10">
    <name type="scientific">Polymorphospora lycopeni</name>
    <dbReference type="NCBI Taxonomy" id="3140240"/>
    <lineage>
        <taxon>Bacteria</taxon>
        <taxon>Bacillati</taxon>
        <taxon>Actinomycetota</taxon>
        <taxon>Actinomycetes</taxon>
        <taxon>Micromonosporales</taxon>
        <taxon>Micromonosporaceae</taxon>
        <taxon>Polymorphospora</taxon>
    </lineage>
</organism>
<feature type="transmembrane region" description="Helical" evidence="6">
    <location>
        <begin position="369"/>
        <end position="391"/>
    </location>
</feature>
<keyword evidence="6" id="KW-0812">Transmembrane</keyword>
<dbReference type="PANTHER" id="PTHR43806">
    <property type="entry name" value="PEPTIDASE S8"/>
    <property type="match status" value="1"/>
</dbReference>
<evidence type="ECO:0000256" key="5">
    <source>
        <dbReference type="PROSITE-ProRule" id="PRU01240"/>
    </source>
</evidence>
<reference evidence="9 10" key="1">
    <citation type="submission" date="2024-04" db="EMBL/GenBank/DDBJ databases">
        <title>Polymorphospora sp. isolated from Baiyangdian Lake in Xiong'an New Area.</title>
        <authorList>
            <person name="Zhang X."/>
            <person name="Liu J."/>
        </authorList>
    </citation>
    <scope>NUCLEOTIDE SEQUENCE [LARGE SCALE GENOMIC DNA]</scope>
    <source>
        <strain evidence="9 10">2-325</strain>
    </source>
</reference>
<evidence type="ECO:0000313" key="10">
    <source>
        <dbReference type="Proteomes" id="UP001582793"/>
    </source>
</evidence>
<dbReference type="SUPFAM" id="SSF52743">
    <property type="entry name" value="Subtilisin-like"/>
    <property type="match status" value="1"/>
</dbReference>
<evidence type="ECO:0000256" key="6">
    <source>
        <dbReference type="SAM" id="Phobius"/>
    </source>
</evidence>
<dbReference type="PRINTS" id="PR00723">
    <property type="entry name" value="SUBTILISIN"/>
</dbReference>
<feature type="chain" id="PRO_5046908894" evidence="7">
    <location>
        <begin position="30"/>
        <end position="412"/>
    </location>
</feature>
<keyword evidence="7" id="KW-0732">Signal</keyword>
<evidence type="ECO:0000256" key="1">
    <source>
        <dbReference type="ARBA" id="ARBA00011073"/>
    </source>
</evidence>
<keyword evidence="3" id="KW-0378">Hydrolase</keyword>
<keyword evidence="6" id="KW-0472">Membrane</keyword>
<dbReference type="Gene3D" id="3.40.50.200">
    <property type="entry name" value="Peptidase S8/S53 domain"/>
    <property type="match status" value="1"/>
</dbReference>
<gene>
    <name evidence="9" type="ORF">AAFH96_33275</name>
</gene>
<dbReference type="InterPro" id="IPR036852">
    <property type="entry name" value="Peptidase_S8/S53_dom_sf"/>
</dbReference>
<feature type="non-terminal residue" evidence="9">
    <location>
        <position position="412"/>
    </location>
</feature>
<dbReference type="EMBL" id="JBCGDC010000180">
    <property type="protein sequence ID" value="MFB6397921.1"/>
    <property type="molecule type" value="Genomic_DNA"/>
</dbReference>
<accession>A0ABV5D3P8</accession>
<comment type="similarity">
    <text evidence="1 5">Belongs to the peptidase S8 family.</text>
</comment>
<sequence length="412" mass="40790">MFRVPGDRAGRAGLVGVLAGAVLAGPALAAPPAAVPAPAAVPPPARAPQNCADPGQAVTEVPWAQLTLTPERVWPFTTGAGTTVAVLSSGVDADHPQLRGRVAAGLDAVAGSGRADDDCLGLGTQVAGLIAARQTDSQGFAGLAPGARILPVRVVDDAGFGRPQVRAAVLARAITWAVDQRVAVIAVPIPVYDDDPAVRAAVARAVAAGIVVVAAAGDEGGTNAANPTPYPAGYEGVLGVGAIGPTGARWDNSQHGPYVDLVAPGDQILTLQRGSGLTGASGTGLGTGFVAATAALVRNKRGALDPGQIERLILGTAVPAPGGPGFGHGIVNPYAAVNDQLAGGGPAALPGLTPSEPVVDAAWLRSRNVAVLGALVAVLLVGAVWAGAVALPRARRRSWRAAVAPPTPRGGE</sequence>
<proteinExistence type="inferred from homology"/>
<dbReference type="InterPro" id="IPR015500">
    <property type="entry name" value="Peptidase_S8_subtilisin-rel"/>
</dbReference>
<dbReference type="InterPro" id="IPR050131">
    <property type="entry name" value="Peptidase_S8_subtilisin-like"/>
</dbReference>
<keyword evidence="6" id="KW-1133">Transmembrane helix</keyword>
<evidence type="ECO:0000256" key="3">
    <source>
        <dbReference type="ARBA" id="ARBA00022801"/>
    </source>
</evidence>
<dbReference type="PANTHER" id="PTHR43806:SF11">
    <property type="entry name" value="CEREVISIN-RELATED"/>
    <property type="match status" value="1"/>
</dbReference>
<evidence type="ECO:0000256" key="2">
    <source>
        <dbReference type="ARBA" id="ARBA00022670"/>
    </source>
</evidence>
<keyword evidence="10" id="KW-1185">Reference proteome</keyword>
<dbReference type="Proteomes" id="UP001582793">
    <property type="component" value="Unassembled WGS sequence"/>
</dbReference>
<evidence type="ECO:0000256" key="4">
    <source>
        <dbReference type="ARBA" id="ARBA00022825"/>
    </source>
</evidence>
<evidence type="ECO:0000256" key="7">
    <source>
        <dbReference type="SAM" id="SignalP"/>
    </source>
</evidence>
<dbReference type="RefSeq" id="WP_375736846.1">
    <property type="nucleotide sequence ID" value="NZ_JBCGDC010000180.1"/>
</dbReference>